<evidence type="ECO:0000313" key="3">
    <source>
        <dbReference type="Proteomes" id="UP000214746"/>
    </source>
</evidence>
<evidence type="ECO:0000313" key="2">
    <source>
        <dbReference type="EMBL" id="PZE19793.1"/>
    </source>
</evidence>
<accession>A0A2W1NLC0</accession>
<evidence type="ECO:0000256" key="1">
    <source>
        <dbReference type="SAM" id="SignalP"/>
    </source>
</evidence>
<feature type="signal peptide" evidence="1">
    <location>
        <begin position="1"/>
        <end position="26"/>
    </location>
</feature>
<dbReference type="Pfam" id="PF08680">
    <property type="entry name" value="DUF1779"/>
    <property type="match status" value="1"/>
</dbReference>
<organism evidence="2 3">
    <name type="scientific">Paenibacillus xerothermodurans</name>
    <dbReference type="NCBI Taxonomy" id="1977292"/>
    <lineage>
        <taxon>Bacteria</taxon>
        <taxon>Bacillati</taxon>
        <taxon>Bacillota</taxon>
        <taxon>Bacilli</taxon>
        <taxon>Bacillales</taxon>
        <taxon>Paenibacillaceae</taxon>
        <taxon>Paenibacillus</taxon>
    </lineage>
</organism>
<dbReference type="SUPFAM" id="SSF143842">
    <property type="entry name" value="YwmB-like"/>
    <property type="match status" value="1"/>
</dbReference>
<dbReference type="InterPro" id="IPR036209">
    <property type="entry name" value="YwmB-like_sf"/>
</dbReference>
<feature type="chain" id="PRO_5016048905" description="TATA-box binding protein" evidence="1">
    <location>
        <begin position="27"/>
        <end position="252"/>
    </location>
</feature>
<gene>
    <name evidence="2" type="ORF">CBW46_016770</name>
</gene>
<evidence type="ECO:0008006" key="4">
    <source>
        <dbReference type="Google" id="ProtNLM"/>
    </source>
</evidence>
<name>A0A2W1NLC0_PAEXE</name>
<dbReference type="Proteomes" id="UP000214746">
    <property type="component" value="Unassembled WGS sequence"/>
</dbReference>
<dbReference type="Gene3D" id="3.30.360.40">
    <property type="entry name" value="YwmB-like"/>
    <property type="match status" value="1"/>
</dbReference>
<proteinExistence type="predicted"/>
<reference evidence="2" key="1">
    <citation type="submission" date="2018-06" db="EMBL/GenBank/DDBJ databases">
        <title>Paenibacillus xerothermodurans sp. nov. an extremely dry heat resistant spore forming bacterium isolated from the soil of Cape Canaveral, Florida.</title>
        <authorList>
            <person name="Seuylemezian A."/>
            <person name="Kaur N."/>
            <person name="Patil P."/>
            <person name="Patil P."/>
            <person name="Mayilraj S."/>
            <person name="Vaishampayan P."/>
        </authorList>
    </citation>
    <scope>NUCLEOTIDE SEQUENCE [LARGE SCALE GENOMIC DNA]</scope>
    <source>
        <strain evidence="2">ATCC 27380</strain>
    </source>
</reference>
<dbReference type="OrthoDB" id="2374820at2"/>
<dbReference type="AlphaFoldDB" id="A0A2W1NLC0"/>
<sequence>MTPIRPMLGLLLLAALLTVIATTAWAAPRGPGTYGQDLAQLLAVSDDIMTNERTVIIKHTSAYHPFGSKNEFMEMGERISHHFNIASPHTQLVQNNDHLLYQAELLGADGVQRTILWIGFQDGSSQLTATAKVDHSEEMRALQQVQNDMTAQLEALDVTPDWCVTIQGAAKVTDTRQELLFSKLFERLQAAEIGRYQDAGSVSVSYHVPTLSQSNSAIGDADAMNLQVAVHRDSMTLKQRVTIGMPAISIEY</sequence>
<keyword evidence="1" id="KW-0732">Signal</keyword>
<protein>
    <recommendedName>
        <fullName evidence="4">TATA-box binding protein</fullName>
    </recommendedName>
</protein>
<dbReference type="EMBL" id="NHRJ02000013">
    <property type="protein sequence ID" value="PZE19793.1"/>
    <property type="molecule type" value="Genomic_DNA"/>
</dbReference>
<keyword evidence="3" id="KW-1185">Reference proteome</keyword>
<dbReference type="InterPro" id="IPR014794">
    <property type="entry name" value="DUF1779"/>
</dbReference>
<dbReference type="RefSeq" id="WP_089201142.1">
    <property type="nucleotide sequence ID" value="NZ_NHRJ02000013.1"/>
</dbReference>
<comment type="caution">
    <text evidence="2">The sequence shown here is derived from an EMBL/GenBank/DDBJ whole genome shotgun (WGS) entry which is preliminary data.</text>
</comment>